<reference evidence="6 9" key="2">
    <citation type="submission" date="2018-07" db="EMBL/GenBank/DDBJ databases">
        <title>Genomic Encyclopedia of Archaeal and Bacterial Type Strains, Phase II (KMG-II): from individual species to whole genera.</title>
        <authorList>
            <person name="Goeker M."/>
        </authorList>
    </citation>
    <scope>NUCLEOTIDE SEQUENCE [LARGE SCALE GENOMIC DNA]</scope>
    <source>
        <strain evidence="6 9">JA575</strain>
    </source>
</reference>
<dbReference type="InterPro" id="IPR051010">
    <property type="entry name" value="BCAA_transport"/>
</dbReference>
<protein>
    <submittedName>
        <fullName evidence="7">Amino acid/amide ABC transporter substrate-binding protein (HAAT family)</fullName>
    </submittedName>
</protein>
<comment type="similarity">
    <text evidence="1">Belongs to the leucine-binding protein family.</text>
</comment>
<evidence type="ECO:0000313" key="7">
    <source>
        <dbReference type="EMBL" id="SSW90731.1"/>
    </source>
</evidence>
<keyword evidence="3" id="KW-0813">Transport</keyword>
<dbReference type="RefSeq" id="WP_114357799.1">
    <property type="nucleotide sequence ID" value="NZ_QRDT01000008.1"/>
</dbReference>
<dbReference type="Gene3D" id="3.40.50.2300">
    <property type="match status" value="2"/>
</dbReference>
<evidence type="ECO:0000256" key="3">
    <source>
        <dbReference type="ARBA" id="ARBA00022970"/>
    </source>
</evidence>
<feature type="chain" id="PRO_5016341959" evidence="4">
    <location>
        <begin position="34"/>
        <end position="407"/>
    </location>
</feature>
<dbReference type="Proteomes" id="UP000252631">
    <property type="component" value="Unassembled WGS sequence"/>
</dbReference>
<keyword evidence="2 4" id="KW-0732">Signal</keyword>
<dbReference type="Pfam" id="PF13458">
    <property type="entry name" value="Peripla_BP_6"/>
    <property type="match status" value="1"/>
</dbReference>
<feature type="domain" description="Leucine-binding protein" evidence="5">
    <location>
        <begin position="37"/>
        <end position="387"/>
    </location>
</feature>
<evidence type="ECO:0000259" key="5">
    <source>
        <dbReference type="Pfam" id="PF13458"/>
    </source>
</evidence>
<keyword evidence="3" id="KW-0029">Amino-acid transport</keyword>
<keyword evidence="9" id="KW-1185">Reference proteome</keyword>
<dbReference type="CDD" id="cd06338">
    <property type="entry name" value="PBP1_ABC_ligand_binding-like"/>
    <property type="match status" value="1"/>
</dbReference>
<evidence type="ECO:0000313" key="6">
    <source>
        <dbReference type="EMBL" id="RED36171.1"/>
    </source>
</evidence>
<reference evidence="7 8" key="1">
    <citation type="submission" date="2017-08" db="EMBL/GenBank/DDBJ databases">
        <authorList>
            <person name="de Groot N.N."/>
        </authorList>
    </citation>
    <scope>NUCLEOTIDE SEQUENCE [LARGE SCALE GENOMIC DNA]</scope>
    <source>
        <strain evidence="7 8">JA575</strain>
    </source>
</reference>
<dbReference type="InterPro" id="IPR028081">
    <property type="entry name" value="Leu-bd"/>
</dbReference>
<evidence type="ECO:0000256" key="1">
    <source>
        <dbReference type="ARBA" id="ARBA00010062"/>
    </source>
</evidence>
<proteinExistence type="inferred from homology"/>
<evidence type="ECO:0000256" key="2">
    <source>
        <dbReference type="ARBA" id="ARBA00022729"/>
    </source>
</evidence>
<dbReference type="EMBL" id="QRDT01000008">
    <property type="protein sequence ID" value="RED36171.1"/>
    <property type="molecule type" value="Genomic_DNA"/>
</dbReference>
<dbReference type="Proteomes" id="UP000256343">
    <property type="component" value="Unassembled WGS sequence"/>
</dbReference>
<gene>
    <name evidence="6" type="ORF">BJ125_108104</name>
    <name evidence="7" type="ORF">SAMN05892882_108104</name>
</gene>
<name>A0A336JXG5_9BRAD</name>
<dbReference type="EMBL" id="UFQQ01000008">
    <property type="protein sequence ID" value="SSW90731.1"/>
    <property type="molecule type" value="Genomic_DNA"/>
</dbReference>
<dbReference type="PANTHER" id="PTHR30483">
    <property type="entry name" value="LEUCINE-SPECIFIC-BINDING PROTEIN"/>
    <property type="match status" value="1"/>
</dbReference>
<accession>A0A336JXG5</accession>
<evidence type="ECO:0000256" key="4">
    <source>
        <dbReference type="SAM" id="SignalP"/>
    </source>
</evidence>
<dbReference type="OrthoDB" id="9786833at2"/>
<organism evidence="7 8">
    <name type="scientific">Rhodopseudomonas pentothenatexigens</name>
    <dbReference type="NCBI Taxonomy" id="999699"/>
    <lineage>
        <taxon>Bacteria</taxon>
        <taxon>Pseudomonadati</taxon>
        <taxon>Pseudomonadota</taxon>
        <taxon>Alphaproteobacteria</taxon>
        <taxon>Hyphomicrobiales</taxon>
        <taxon>Nitrobacteraceae</taxon>
        <taxon>Rhodopseudomonas</taxon>
    </lineage>
</organism>
<dbReference type="InterPro" id="IPR028082">
    <property type="entry name" value="Peripla_BP_I"/>
</dbReference>
<evidence type="ECO:0000313" key="9">
    <source>
        <dbReference type="Proteomes" id="UP000256343"/>
    </source>
</evidence>
<dbReference type="SUPFAM" id="SSF53822">
    <property type="entry name" value="Periplasmic binding protein-like I"/>
    <property type="match status" value="1"/>
</dbReference>
<sequence>MHHSWIARCVRLLCVPLGALALGYAGQASPASADDVIKIGAPLPITGPLAPEAIKQQQGYNLWAEQANKAGGISVGGKKYKVEIVYTDYQSNTPRAVQASEQLITQNNVNFLFGPFGSGAAKAASTVSEKYKVPTLAATASSVQVYDQGYKYLFGTFTPNDTLTTPLTEMIKAKVPEVKKIAILARNDLFPLAIAQEMEKSAKAAGFEVAYFEKYAIGTLDHSATLSSIKALAPQWIFVTGYTNDLLLVRKQMADQQIKAPVVSMIAGPAYQEFIDALGKGAENVSSAAWWHPASQYDGKDIFGSTANFVKLFKEKYNSEPDYAHASAALCGALFQIAIEKAGSTDRDKVRDELAKLDVVTFFGPVKFGANGQINSLDPPVFQIQGGKPVVLFPQAIKQGDLKIGVE</sequence>
<dbReference type="AlphaFoldDB" id="A0A336JXG5"/>
<dbReference type="GO" id="GO:0006865">
    <property type="term" value="P:amino acid transport"/>
    <property type="evidence" value="ECO:0007669"/>
    <property type="project" value="UniProtKB-KW"/>
</dbReference>
<evidence type="ECO:0000313" key="8">
    <source>
        <dbReference type="Proteomes" id="UP000252631"/>
    </source>
</evidence>
<dbReference type="PANTHER" id="PTHR30483:SF37">
    <property type="entry name" value="ABC TRANSPORTER SUBSTRATE-BINDING PROTEIN"/>
    <property type="match status" value="1"/>
</dbReference>
<feature type="signal peptide" evidence="4">
    <location>
        <begin position="1"/>
        <end position="33"/>
    </location>
</feature>